<keyword evidence="10" id="KW-1185">Reference proteome</keyword>
<evidence type="ECO:0000256" key="5">
    <source>
        <dbReference type="ARBA" id="ARBA00022824"/>
    </source>
</evidence>
<dbReference type="PANTHER" id="PTHR13505">
    <property type="entry name" value="TRANSMEMBRANE PROTEIN 208"/>
    <property type="match status" value="1"/>
</dbReference>
<keyword evidence="5" id="KW-0256">Endoplasmic reticulum</keyword>
<evidence type="ECO:0000313" key="9">
    <source>
        <dbReference type="EMBL" id="KAK2155754.1"/>
    </source>
</evidence>
<comment type="caution">
    <text evidence="9">The sequence shown here is derived from an EMBL/GenBank/DDBJ whole genome shotgun (WGS) entry which is preliminary data.</text>
</comment>
<evidence type="ECO:0000256" key="2">
    <source>
        <dbReference type="ARBA" id="ARBA00009950"/>
    </source>
</evidence>
<dbReference type="AlphaFoldDB" id="A0AAD9N6B1"/>
<evidence type="ECO:0000256" key="8">
    <source>
        <dbReference type="SAM" id="Phobius"/>
    </source>
</evidence>
<evidence type="ECO:0000256" key="4">
    <source>
        <dbReference type="ARBA" id="ARBA00022692"/>
    </source>
</evidence>
<keyword evidence="6 8" id="KW-1133">Transmembrane helix</keyword>
<sequence length="136" mass="15725">MLVIYLASQFFFFWNSFTAFYMVLLVFTTLIYAGSYKFMASMAKPAYDPSGTLLDGGIDLNMQDGMAENMKDLILLTAGTQCLSLICNYFWLLLLLAPGRAMYMLWTNILAPWIFAEPPEVDEKKMKKMERKMKHR</sequence>
<evidence type="ECO:0000256" key="3">
    <source>
        <dbReference type="ARBA" id="ARBA00015033"/>
    </source>
</evidence>
<evidence type="ECO:0000256" key="7">
    <source>
        <dbReference type="ARBA" id="ARBA00023136"/>
    </source>
</evidence>
<keyword evidence="4 8" id="KW-0812">Transmembrane</keyword>
<name>A0AAD9N6B1_9ANNE</name>
<protein>
    <recommendedName>
        <fullName evidence="3">Transmembrane protein 208</fullName>
    </recommendedName>
</protein>
<accession>A0AAD9N6B1</accession>
<dbReference type="GO" id="GO:0005773">
    <property type="term" value="C:vacuole"/>
    <property type="evidence" value="ECO:0007669"/>
    <property type="project" value="GOC"/>
</dbReference>
<proteinExistence type="inferred from homology"/>
<feature type="transmembrane region" description="Helical" evidence="8">
    <location>
        <begin position="12"/>
        <end position="34"/>
    </location>
</feature>
<dbReference type="Proteomes" id="UP001208570">
    <property type="component" value="Unassembled WGS sequence"/>
</dbReference>
<comment type="subcellular location">
    <subcellularLocation>
        <location evidence="1">Endoplasmic reticulum membrane</location>
        <topology evidence="1">Multi-pass membrane protein</topology>
    </subcellularLocation>
</comment>
<organism evidence="9 10">
    <name type="scientific">Paralvinella palmiformis</name>
    <dbReference type="NCBI Taxonomy" id="53620"/>
    <lineage>
        <taxon>Eukaryota</taxon>
        <taxon>Metazoa</taxon>
        <taxon>Spiralia</taxon>
        <taxon>Lophotrochozoa</taxon>
        <taxon>Annelida</taxon>
        <taxon>Polychaeta</taxon>
        <taxon>Sedentaria</taxon>
        <taxon>Canalipalpata</taxon>
        <taxon>Terebellida</taxon>
        <taxon>Terebelliformia</taxon>
        <taxon>Alvinellidae</taxon>
        <taxon>Paralvinella</taxon>
    </lineage>
</organism>
<reference evidence="9" key="1">
    <citation type="journal article" date="2023" name="Mol. Biol. Evol.">
        <title>Third-Generation Sequencing Reveals the Adaptive Role of the Epigenome in Three Deep-Sea Polychaetes.</title>
        <authorList>
            <person name="Perez M."/>
            <person name="Aroh O."/>
            <person name="Sun Y."/>
            <person name="Lan Y."/>
            <person name="Juniper S.K."/>
            <person name="Young C.R."/>
            <person name="Angers B."/>
            <person name="Qian P.Y."/>
        </authorList>
    </citation>
    <scope>NUCLEOTIDE SEQUENCE</scope>
    <source>
        <strain evidence="9">P08H-3</strain>
    </source>
</reference>
<comment type="similarity">
    <text evidence="2">Belongs to the TMEM208 family.</text>
</comment>
<gene>
    <name evidence="9" type="ORF">LSH36_232g02011</name>
</gene>
<evidence type="ECO:0000256" key="6">
    <source>
        <dbReference type="ARBA" id="ARBA00022989"/>
    </source>
</evidence>
<dbReference type="GO" id="GO:0006624">
    <property type="term" value="P:vacuolar protein processing"/>
    <property type="evidence" value="ECO:0007669"/>
    <property type="project" value="TreeGrafter"/>
</dbReference>
<dbReference type="EMBL" id="JAODUP010000232">
    <property type="protein sequence ID" value="KAK2155754.1"/>
    <property type="molecule type" value="Genomic_DNA"/>
</dbReference>
<keyword evidence="7 8" id="KW-0472">Membrane</keyword>
<evidence type="ECO:0000313" key="10">
    <source>
        <dbReference type="Proteomes" id="UP001208570"/>
    </source>
</evidence>
<dbReference type="Pfam" id="PF05620">
    <property type="entry name" value="TMEM208_SND2"/>
    <property type="match status" value="1"/>
</dbReference>
<dbReference type="PANTHER" id="PTHR13505:SF7">
    <property type="entry name" value="TRANSMEMBRANE PROTEIN 208"/>
    <property type="match status" value="1"/>
</dbReference>
<dbReference type="GO" id="GO:0005789">
    <property type="term" value="C:endoplasmic reticulum membrane"/>
    <property type="evidence" value="ECO:0007669"/>
    <property type="project" value="UniProtKB-SubCell"/>
</dbReference>
<feature type="transmembrane region" description="Helical" evidence="8">
    <location>
        <begin position="73"/>
        <end position="97"/>
    </location>
</feature>
<evidence type="ECO:0000256" key="1">
    <source>
        <dbReference type="ARBA" id="ARBA00004477"/>
    </source>
</evidence>
<dbReference type="InterPro" id="IPR008506">
    <property type="entry name" value="SND2/TMEM208"/>
</dbReference>